<dbReference type="CDD" id="cd01285">
    <property type="entry name" value="nucleoside_deaminase"/>
    <property type="match status" value="1"/>
</dbReference>
<dbReference type="PANTHER" id="PTHR11079">
    <property type="entry name" value="CYTOSINE DEAMINASE FAMILY MEMBER"/>
    <property type="match status" value="1"/>
</dbReference>
<evidence type="ECO:0000256" key="3">
    <source>
        <dbReference type="SAM" id="MobiDB-lite"/>
    </source>
</evidence>
<feature type="domain" description="CMP/dCMP-type deaminase" evidence="4">
    <location>
        <begin position="6"/>
        <end position="118"/>
    </location>
</feature>
<dbReference type="Proteomes" id="UP001243846">
    <property type="component" value="Unassembled WGS sequence"/>
</dbReference>
<dbReference type="SUPFAM" id="SSF53927">
    <property type="entry name" value="Cytidine deaminase-like"/>
    <property type="match status" value="1"/>
</dbReference>
<organism evidence="5 7">
    <name type="scientific">Paracoccus cavernae</name>
    <dbReference type="NCBI Taxonomy" id="1571207"/>
    <lineage>
        <taxon>Bacteria</taxon>
        <taxon>Pseudomonadati</taxon>
        <taxon>Pseudomonadota</taxon>
        <taxon>Alphaproteobacteria</taxon>
        <taxon>Rhodobacterales</taxon>
        <taxon>Paracoccaceae</taxon>
        <taxon>Paracoccus</taxon>
    </lineage>
</organism>
<dbReference type="InterPro" id="IPR016192">
    <property type="entry name" value="APOBEC/CMP_deaminase_Zn-bd"/>
</dbReference>
<reference evidence="5" key="1">
    <citation type="journal article" date="2014" name="Int. J. Syst. Evol. Microbiol.">
        <title>Complete genome of a new Firmicutes species belonging to the dominant human colonic microbiota ('Ruminococcus bicirculans') reveals two chromosomes and a selective capacity to utilize plant glucans.</title>
        <authorList>
            <consortium name="NISC Comparative Sequencing Program"/>
            <person name="Wegmann U."/>
            <person name="Louis P."/>
            <person name="Goesmann A."/>
            <person name="Henrissat B."/>
            <person name="Duncan S.H."/>
            <person name="Flint H.J."/>
        </authorList>
    </citation>
    <scope>NUCLEOTIDE SEQUENCE</scope>
    <source>
        <strain evidence="5">CECT 8482</strain>
    </source>
</reference>
<dbReference type="InterPro" id="IPR016193">
    <property type="entry name" value="Cytidine_deaminase-like"/>
</dbReference>
<comment type="caution">
    <text evidence="5">The sequence shown here is derived from an EMBL/GenBank/DDBJ whole genome shotgun (WGS) entry which is preliminary data.</text>
</comment>
<evidence type="ECO:0000256" key="2">
    <source>
        <dbReference type="ARBA" id="ARBA00022833"/>
    </source>
</evidence>
<reference evidence="7" key="2">
    <citation type="journal article" date="2019" name="Int. J. Syst. Evol. Microbiol.">
        <title>The Global Catalogue of Microorganisms (GCM) 10K type strain sequencing project: providing services to taxonomists for standard genome sequencing and annotation.</title>
        <authorList>
            <consortium name="The Broad Institute Genomics Platform"/>
            <consortium name="The Broad Institute Genome Sequencing Center for Infectious Disease"/>
            <person name="Wu L."/>
            <person name="Ma J."/>
        </authorList>
    </citation>
    <scope>NUCLEOTIDE SEQUENCE [LARGE SCALE GENOMIC DNA]</scope>
    <source>
        <strain evidence="7">CECT 8482</strain>
    </source>
</reference>
<evidence type="ECO:0000313" key="5">
    <source>
        <dbReference type="EMBL" id="MDN3713884.1"/>
    </source>
</evidence>
<keyword evidence="7" id="KW-1185">Reference proteome</keyword>
<dbReference type="InterPro" id="IPR002125">
    <property type="entry name" value="CMP_dCMP_dom"/>
</dbReference>
<dbReference type="PANTHER" id="PTHR11079:SF161">
    <property type="entry name" value="CMP_DCMP-TYPE DEAMINASE DOMAIN-CONTAINING PROTEIN"/>
    <property type="match status" value="1"/>
</dbReference>
<reference evidence="5" key="3">
    <citation type="submission" date="2023-06" db="EMBL/GenBank/DDBJ databases">
        <authorList>
            <person name="Lucena T."/>
            <person name="Sun Q."/>
        </authorList>
    </citation>
    <scope>NUCLEOTIDE SEQUENCE</scope>
    <source>
        <strain evidence="5">CECT 8482</strain>
    </source>
</reference>
<accession>A0ABT8DAQ8</accession>
<name>A0ABT8DAQ8_9RHOB</name>
<protein>
    <submittedName>
        <fullName evidence="5">Nucleoside deaminase</fullName>
    </submittedName>
</protein>
<dbReference type="Pfam" id="PF00383">
    <property type="entry name" value="dCMP_cyt_deam_1"/>
    <property type="match status" value="1"/>
</dbReference>
<evidence type="ECO:0000256" key="1">
    <source>
        <dbReference type="ARBA" id="ARBA00022723"/>
    </source>
</evidence>
<keyword evidence="1" id="KW-0479">Metal-binding</keyword>
<dbReference type="PROSITE" id="PS51747">
    <property type="entry name" value="CYT_DCMP_DEAMINASES_2"/>
    <property type="match status" value="1"/>
</dbReference>
<dbReference type="EMBL" id="JAUFRC010000003">
    <property type="protein sequence ID" value="MDN3713884.1"/>
    <property type="molecule type" value="Genomic_DNA"/>
</dbReference>
<dbReference type="PROSITE" id="PS00903">
    <property type="entry name" value="CYT_DCMP_DEAMINASES_1"/>
    <property type="match status" value="1"/>
</dbReference>
<dbReference type="EMBL" id="JAUFRC010000003">
    <property type="protein sequence ID" value="MDN3714183.1"/>
    <property type="molecule type" value="Genomic_DNA"/>
</dbReference>
<keyword evidence="2" id="KW-0862">Zinc</keyword>
<feature type="region of interest" description="Disordered" evidence="3">
    <location>
        <begin position="168"/>
        <end position="194"/>
    </location>
</feature>
<proteinExistence type="predicted"/>
<evidence type="ECO:0000259" key="4">
    <source>
        <dbReference type="PROSITE" id="PS51747"/>
    </source>
</evidence>
<gene>
    <name evidence="5" type="ORF">QWZ10_22740</name>
    <name evidence="6" type="ORF">QWZ10_24605</name>
</gene>
<sequence length="194" mass="20729">MTRDQSLDDGFLELAISLAGDNTAGGGRPFGALVVRDGWVIATGVNEIHARQDPTAHAEMVAIREAAKLLGPDLSRCTIYASGHPCPMCLAAMHLSGIEAVRYAYSNEAAAPFGLSTAAVYADLARPFHEQRLSIAQLAPADAADPAIYRAWRDGTVHHAAAAARSPERVAAPAPFRQRAERRWPVPAGRKTRP</sequence>
<evidence type="ECO:0000313" key="6">
    <source>
        <dbReference type="EMBL" id="MDN3714183.1"/>
    </source>
</evidence>
<evidence type="ECO:0000313" key="7">
    <source>
        <dbReference type="Proteomes" id="UP001243846"/>
    </source>
</evidence>
<dbReference type="Gene3D" id="3.40.140.10">
    <property type="entry name" value="Cytidine Deaminase, domain 2"/>
    <property type="match status" value="1"/>
</dbReference>